<dbReference type="InterPro" id="IPR010799">
    <property type="entry name" value="MlrC_C"/>
</dbReference>
<protein>
    <recommendedName>
        <fullName evidence="5">M81 family metallopeptidase</fullName>
    </recommendedName>
</protein>
<organism evidence="3 4">
    <name type="scientific">Paenibacillus allorhizosphaerae</name>
    <dbReference type="NCBI Taxonomy" id="2849866"/>
    <lineage>
        <taxon>Bacteria</taxon>
        <taxon>Bacillati</taxon>
        <taxon>Bacillota</taxon>
        <taxon>Bacilli</taxon>
        <taxon>Bacillales</taxon>
        <taxon>Paenibacillaceae</taxon>
        <taxon>Paenibacillus</taxon>
    </lineage>
</organism>
<dbReference type="PIRSF" id="PIRSF012702">
    <property type="entry name" value="UCP012702"/>
    <property type="match status" value="1"/>
</dbReference>
<dbReference type="RefSeq" id="WP_218096870.1">
    <property type="nucleotide sequence ID" value="NZ_CAJVCE010000001.1"/>
</dbReference>
<dbReference type="Pfam" id="PF07171">
    <property type="entry name" value="MlrC_C"/>
    <property type="match status" value="1"/>
</dbReference>
<gene>
    <name evidence="3" type="ORF">PAECIP111802_00512</name>
</gene>
<feature type="domain" description="Microcystin LR degradation protein MlrC N-terminal" evidence="2">
    <location>
        <begin position="2"/>
        <end position="287"/>
    </location>
</feature>
<dbReference type="InterPro" id="IPR009197">
    <property type="entry name" value="MlrC"/>
</dbReference>
<dbReference type="Pfam" id="PF07364">
    <property type="entry name" value="DUF1485"/>
    <property type="match status" value="1"/>
</dbReference>
<evidence type="ECO:0000259" key="2">
    <source>
        <dbReference type="Pfam" id="PF07364"/>
    </source>
</evidence>
<evidence type="ECO:0008006" key="5">
    <source>
        <dbReference type="Google" id="ProtNLM"/>
    </source>
</evidence>
<accession>A0ABM8VB54</accession>
<name>A0ABM8VB54_9BACL</name>
<dbReference type="InterPro" id="IPR015995">
    <property type="entry name" value="MlrC_N"/>
</dbReference>
<evidence type="ECO:0000313" key="4">
    <source>
        <dbReference type="Proteomes" id="UP000730618"/>
    </source>
</evidence>
<dbReference type="Proteomes" id="UP000730618">
    <property type="component" value="Unassembled WGS sequence"/>
</dbReference>
<comment type="caution">
    <text evidence="3">The sequence shown here is derived from an EMBL/GenBank/DDBJ whole genome shotgun (WGS) entry which is preliminary data.</text>
</comment>
<dbReference type="EMBL" id="CAJVCE010000001">
    <property type="protein sequence ID" value="CAG7618376.1"/>
    <property type="molecule type" value="Genomic_DNA"/>
</dbReference>
<evidence type="ECO:0000313" key="3">
    <source>
        <dbReference type="EMBL" id="CAG7618376.1"/>
    </source>
</evidence>
<reference evidence="3 4" key="1">
    <citation type="submission" date="2021-06" db="EMBL/GenBank/DDBJ databases">
        <authorList>
            <person name="Criscuolo A."/>
        </authorList>
    </citation>
    <scope>NUCLEOTIDE SEQUENCE [LARGE SCALE GENOMIC DNA]</scope>
    <source>
        <strain evidence="4">CIP 111802</strain>
    </source>
</reference>
<proteinExistence type="predicted"/>
<keyword evidence="4" id="KW-1185">Reference proteome</keyword>
<feature type="domain" description="Microcystin LR degradation protein MlrC C-terminal" evidence="1">
    <location>
        <begin position="303"/>
        <end position="484"/>
    </location>
</feature>
<evidence type="ECO:0000259" key="1">
    <source>
        <dbReference type="Pfam" id="PF07171"/>
    </source>
</evidence>
<sequence length="504" mass="55592">MKVLVGGIIQESNTFSPMRSTMENFRRHHLVMGDDMLAMRTENEIKGFLQAASEQGVGVIPTFSANAVSSGVFKDTALSELLGMVEAHLQSASRYDGVYFALHGAMAAEGCDDVEGELIERIRSHIGKAIPLVVSLDLHANVTRRMVNGVDGLVGFRTYPHTDFVETGYRSAQLLFSIMRKELRPCSAFRKLPMIVPAENSQTSSGPFADLWKEAENGEAEGHSVVTSLFPVQPWLDVEEMGISVVVVGKEPEHAEREADRMAELFWQKRREFEIELFQVKEIAERALQSREEDGLNRYPYIISDSSDSPGAGATGDSNFVLRELLELGVHNRLACLLTMVDAPAVAKAIEAGVGCSVTMEVGYTLNPNRAHGKPVQLTGTVRKIGDGRFQLQGGYAKHTTAHMGRCVVLDIGNVSLLITEKPTFTGDPAMYRSMGLEPSKADIVLVKSANQFRADYERLSDRIFILDTPGCSPANVRRLPYSKLPRPFYPFDDDFIWSGGSVR</sequence>